<organism evidence="1 2">
    <name type="scientific">Aphis glycines</name>
    <name type="common">Soybean aphid</name>
    <dbReference type="NCBI Taxonomy" id="307491"/>
    <lineage>
        <taxon>Eukaryota</taxon>
        <taxon>Metazoa</taxon>
        <taxon>Ecdysozoa</taxon>
        <taxon>Arthropoda</taxon>
        <taxon>Hexapoda</taxon>
        <taxon>Insecta</taxon>
        <taxon>Pterygota</taxon>
        <taxon>Neoptera</taxon>
        <taxon>Paraneoptera</taxon>
        <taxon>Hemiptera</taxon>
        <taxon>Sternorrhyncha</taxon>
        <taxon>Aphidomorpha</taxon>
        <taxon>Aphidoidea</taxon>
        <taxon>Aphididae</taxon>
        <taxon>Aphidini</taxon>
        <taxon>Aphis</taxon>
        <taxon>Aphis</taxon>
    </lineage>
</organism>
<gene>
    <name evidence="1" type="ORF">AGLY_013760</name>
</gene>
<dbReference type="AlphaFoldDB" id="A0A6G0T739"/>
<sequence length="209" mass="24502">MEIEAQYLVKNLFYPISYKDTLKATKKIDFCKWISLNYHYNKKKKKNVLKKKKILNIYRGFSDGSCAQISGGNKQPFSTHYIGRNLKVTSFTKVNCFSSSIVMFNLTILDEVLKKEYKILLVNLQRCFKSAGCILKLLVYRQLDIWTDVLSIAKPKVRKKTRGRIILILVYNYFVQCHDNAVSVMFSRYLQRCVCSMLKNRWTVCFNLA</sequence>
<evidence type="ECO:0000313" key="1">
    <source>
        <dbReference type="EMBL" id="KAE9526129.1"/>
    </source>
</evidence>
<reference evidence="1 2" key="1">
    <citation type="submission" date="2019-08" db="EMBL/GenBank/DDBJ databases">
        <title>The genome of the soybean aphid Biotype 1, its phylome, world population structure and adaptation to the North American continent.</title>
        <authorList>
            <person name="Giordano R."/>
            <person name="Donthu R.K."/>
            <person name="Hernandez A.G."/>
            <person name="Wright C.L."/>
            <person name="Zimin A.V."/>
        </authorList>
    </citation>
    <scope>NUCLEOTIDE SEQUENCE [LARGE SCALE GENOMIC DNA]</scope>
    <source>
        <tissue evidence="1">Whole aphids</tissue>
    </source>
</reference>
<accession>A0A6G0T739</accession>
<evidence type="ECO:0000313" key="2">
    <source>
        <dbReference type="Proteomes" id="UP000475862"/>
    </source>
</evidence>
<comment type="caution">
    <text evidence="1">The sequence shown here is derived from an EMBL/GenBank/DDBJ whole genome shotgun (WGS) entry which is preliminary data.</text>
</comment>
<dbReference type="EMBL" id="VYZN01000055">
    <property type="protein sequence ID" value="KAE9526129.1"/>
    <property type="molecule type" value="Genomic_DNA"/>
</dbReference>
<name>A0A6G0T739_APHGL</name>
<keyword evidence="2" id="KW-1185">Reference proteome</keyword>
<dbReference type="Proteomes" id="UP000475862">
    <property type="component" value="Unassembled WGS sequence"/>
</dbReference>
<proteinExistence type="predicted"/>
<protein>
    <submittedName>
        <fullName evidence="1">Uncharacterized protein</fullName>
    </submittedName>
</protein>